<gene>
    <name evidence="3" type="ORF">JQC75_05910</name>
</gene>
<feature type="transmembrane region" description="Helical" evidence="1">
    <location>
        <begin position="65"/>
        <end position="82"/>
    </location>
</feature>
<sequence>MPLRILLLLPFLLTALPAYAFDPSGTRATAFLLLGLGGFTALNLLSQLTFFIAGFYRQPGFARKHVLLSLLPVAAGALLTLWDNRGTADLVMNSGLLLVSLAFALLPWLLAEKSVIPRPLIAAVLPVILLAMGCFIAPITAFALATAHAARPRQTPIGKYLCVLVLCLGYPLLGYYLFQLAGKL</sequence>
<feature type="transmembrane region" description="Helical" evidence="1">
    <location>
        <begin position="157"/>
        <end position="178"/>
    </location>
</feature>
<evidence type="ECO:0000256" key="2">
    <source>
        <dbReference type="SAM" id="SignalP"/>
    </source>
</evidence>
<feature type="chain" id="PRO_5046955950" evidence="2">
    <location>
        <begin position="21"/>
        <end position="184"/>
    </location>
</feature>
<dbReference type="Proteomes" id="UP000596252">
    <property type="component" value="Chromosome"/>
</dbReference>
<keyword evidence="1" id="KW-0812">Transmembrane</keyword>
<accession>A0ABX7G6M8</accession>
<keyword evidence="1" id="KW-0472">Membrane</keyword>
<organism evidence="3 4">
    <name type="scientific">Shewanella litorisediminis</name>
    <dbReference type="NCBI Taxonomy" id="1173586"/>
    <lineage>
        <taxon>Bacteria</taxon>
        <taxon>Pseudomonadati</taxon>
        <taxon>Pseudomonadota</taxon>
        <taxon>Gammaproteobacteria</taxon>
        <taxon>Alteromonadales</taxon>
        <taxon>Shewanellaceae</taxon>
        <taxon>Shewanella</taxon>
    </lineage>
</organism>
<evidence type="ECO:0000313" key="4">
    <source>
        <dbReference type="Proteomes" id="UP000596252"/>
    </source>
</evidence>
<evidence type="ECO:0000256" key="1">
    <source>
        <dbReference type="SAM" id="Phobius"/>
    </source>
</evidence>
<name>A0ABX7G6M8_9GAMM</name>
<feature type="transmembrane region" description="Helical" evidence="1">
    <location>
        <begin position="30"/>
        <end position="53"/>
    </location>
</feature>
<keyword evidence="2" id="KW-0732">Signal</keyword>
<keyword evidence="4" id="KW-1185">Reference proteome</keyword>
<feature type="signal peptide" evidence="2">
    <location>
        <begin position="1"/>
        <end position="20"/>
    </location>
</feature>
<keyword evidence="1" id="KW-1133">Transmembrane helix</keyword>
<dbReference type="EMBL" id="CP069213">
    <property type="protein sequence ID" value="QRH02941.1"/>
    <property type="molecule type" value="Genomic_DNA"/>
</dbReference>
<protein>
    <submittedName>
        <fullName evidence="3">Uncharacterized protein</fullName>
    </submittedName>
</protein>
<feature type="transmembrane region" description="Helical" evidence="1">
    <location>
        <begin position="123"/>
        <end position="145"/>
    </location>
</feature>
<feature type="transmembrane region" description="Helical" evidence="1">
    <location>
        <begin position="94"/>
        <end position="111"/>
    </location>
</feature>
<proteinExistence type="predicted"/>
<dbReference type="RefSeq" id="WP_203326521.1">
    <property type="nucleotide sequence ID" value="NZ_CP069213.1"/>
</dbReference>
<reference evidence="3 4" key="1">
    <citation type="journal article" date="2012" name="Antonie Van Leeuwenhoek">
        <title>Shewanella litorisediminis sp. nov., a gammaproteobacterium isolated from a tidal flat sediment.</title>
        <authorList>
            <person name="Lee M.H."/>
            <person name="Yoon J.H."/>
        </authorList>
    </citation>
    <scope>NUCLEOTIDE SEQUENCE [LARGE SCALE GENOMIC DNA]</scope>
    <source>
        <strain evidence="3 4">SMK1-12</strain>
    </source>
</reference>
<evidence type="ECO:0000313" key="3">
    <source>
        <dbReference type="EMBL" id="QRH02941.1"/>
    </source>
</evidence>